<dbReference type="RefSeq" id="XP_025597951.1">
    <property type="nucleotide sequence ID" value="XM_025745659.1"/>
</dbReference>
<name>A0A316Z9P5_9BASI</name>
<evidence type="ECO:0000313" key="2">
    <source>
        <dbReference type="Proteomes" id="UP000245946"/>
    </source>
</evidence>
<sequence>MILASSSASIESACRCASAPASRDLEPLADAERVSMAAQRPSDGTSSTYGSGEFRCLTSSGQRRARLASWCRRCRASELPSRKMPLLAHHCTPPTPWRPAEALIVQRRARTTAACDEPTLHGATNRDRPSLVLALCVRVFACCFRVPSPAARLVRVAPAKTTTLCTTPARAVHNCLRALSESKPPHRTRVVIALESARWRLMCDGDGWKLRRP</sequence>
<accession>A0A316Z9P5</accession>
<dbReference type="AlphaFoldDB" id="A0A316Z9P5"/>
<dbReference type="EMBL" id="KZ819294">
    <property type="protein sequence ID" value="PWN97672.1"/>
    <property type="molecule type" value="Genomic_DNA"/>
</dbReference>
<dbReference type="GeneID" id="37273203"/>
<evidence type="ECO:0000313" key="1">
    <source>
        <dbReference type="EMBL" id="PWN97672.1"/>
    </source>
</evidence>
<proteinExistence type="predicted"/>
<gene>
    <name evidence="1" type="ORF">FA09DRAFT_43108</name>
</gene>
<organism evidence="1 2">
    <name type="scientific">Tilletiopsis washingtonensis</name>
    <dbReference type="NCBI Taxonomy" id="58919"/>
    <lineage>
        <taxon>Eukaryota</taxon>
        <taxon>Fungi</taxon>
        <taxon>Dikarya</taxon>
        <taxon>Basidiomycota</taxon>
        <taxon>Ustilaginomycotina</taxon>
        <taxon>Exobasidiomycetes</taxon>
        <taxon>Entylomatales</taxon>
        <taxon>Entylomatales incertae sedis</taxon>
        <taxon>Tilletiopsis</taxon>
    </lineage>
</organism>
<keyword evidence="2" id="KW-1185">Reference proteome</keyword>
<dbReference type="Proteomes" id="UP000245946">
    <property type="component" value="Unassembled WGS sequence"/>
</dbReference>
<reference evidence="1 2" key="1">
    <citation type="journal article" date="2018" name="Mol. Biol. Evol.">
        <title>Broad Genomic Sampling Reveals a Smut Pathogenic Ancestry of the Fungal Clade Ustilaginomycotina.</title>
        <authorList>
            <person name="Kijpornyongpan T."/>
            <person name="Mondo S.J."/>
            <person name="Barry K."/>
            <person name="Sandor L."/>
            <person name="Lee J."/>
            <person name="Lipzen A."/>
            <person name="Pangilinan J."/>
            <person name="LaButti K."/>
            <person name="Hainaut M."/>
            <person name="Henrissat B."/>
            <person name="Grigoriev I.V."/>
            <person name="Spatafora J.W."/>
            <person name="Aime M.C."/>
        </authorList>
    </citation>
    <scope>NUCLEOTIDE SEQUENCE [LARGE SCALE GENOMIC DNA]</scope>
    <source>
        <strain evidence="1 2">MCA 4186</strain>
    </source>
</reference>
<protein>
    <submittedName>
        <fullName evidence="1">Uncharacterized protein</fullName>
    </submittedName>
</protein>